<comment type="caution">
    <text evidence="3">The sequence shown here is derived from an EMBL/GenBank/DDBJ whole genome shotgun (WGS) entry which is preliminary data.</text>
</comment>
<accession>A0A433CZR2</accession>
<dbReference type="EMBL" id="RBNI01009740">
    <property type="protein sequence ID" value="RUP44051.1"/>
    <property type="molecule type" value="Genomic_DNA"/>
</dbReference>
<reference evidence="3 4" key="1">
    <citation type="journal article" date="2018" name="New Phytol.">
        <title>Phylogenomics of Endogonaceae and evolution of mycorrhizas within Mucoromycota.</title>
        <authorList>
            <person name="Chang Y."/>
            <person name="Desiro A."/>
            <person name="Na H."/>
            <person name="Sandor L."/>
            <person name="Lipzen A."/>
            <person name="Clum A."/>
            <person name="Barry K."/>
            <person name="Grigoriev I.V."/>
            <person name="Martin F.M."/>
            <person name="Stajich J.E."/>
            <person name="Smith M.E."/>
            <person name="Bonito G."/>
            <person name="Spatafora J.W."/>
        </authorList>
    </citation>
    <scope>NUCLEOTIDE SEQUENCE [LARGE SCALE GENOMIC DNA]</scope>
    <source>
        <strain evidence="3 4">GMNB39</strain>
    </source>
</reference>
<feature type="compositionally biased region" description="Gly residues" evidence="2">
    <location>
        <begin position="358"/>
        <end position="378"/>
    </location>
</feature>
<evidence type="ECO:0000313" key="3">
    <source>
        <dbReference type="EMBL" id="RUP44051.1"/>
    </source>
</evidence>
<gene>
    <name evidence="3" type="ORF">BC936DRAFT_150021</name>
</gene>
<dbReference type="InterPro" id="IPR004345">
    <property type="entry name" value="TB2_DP1_HVA22"/>
</dbReference>
<keyword evidence="4" id="KW-1185">Reference proteome</keyword>
<dbReference type="GO" id="GO:0016020">
    <property type="term" value="C:membrane"/>
    <property type="evidence" value="ECO:0007669"/>
    <property type="project" value="UniProtKB-SubCell"/>
</dbReference>
<feature type="transmembrane region" description="Helical" evidence="1">
    <location>
        <begin position="38"/>
        <end position="55"/>
    </location>
</feature>
<keyword evidence="1" id="KW-0812">Transmembrane</keyword>
<dbReference type="OrthoDB" id="434647at2759"/>
<proteinExistence type="inferred from homology"/>
<dbReference type="GO" id="GO:0071782">
    <property type="term" value="C:endoplasmic reticulum tubular network"/>
    <property type="evidence" value="ECO:0007669"/>
    <property type="project" value="TreeGrafter"/>
</dbReference>
<keyword evidence="1" id="KW-1133">Transmembrane helix</keyword>
<dbReference type="GO" id="GO:0071786">
    <property type="term" value="P:endoplasmic reticulum tubular network organization"/>
    <property type="evidence" value="ECO:0007669"/>
    <property type="project" value="TreeGrafter"/>
</dbReference>
<feature type="transmembrane region" description="Helical" evidence="1">
    <location>
        <begin position="87"/>
        <end position="107"/>
    </location>
</feature>
<dbReference type="AlphaFoldDB" id="A0A433CZR2"/>
<comment type="caution">
    <text evidence="1">Lacks conserved residue(s) required for the propagation of feature annotation.</text>
</comment>
<evidence type="ECO:0000256" key="2">
    <source>
        <dbReference type="SAM" id="MobiDB-lite"/>
    </source>
</evidence>
<evidence type="ECO:0000256" key="1">
    <source>
        <dbReference type="RuleBase" id="RU362006"/>
    </source>
</evidence>
<comment type="subcellular location">
    <subcellularLocation>
        <location evidence="1">Membrane</location>
        <topology evidence="1">Multi-pass membrane protein</topology>
    </subcellularLocation>
</comment>
<dbReference type="Pfam" id="PF03134">
    <property type="entry name" value="TB2_DP1_HVA22"/>
    <property type="match status" value="1"/>
</dbReference>
<comment type="similarity">
    <text evidence="1">Belongs to the DP1 family.</text>
</comment>
<name>A0A433CZR2_9FUNG</name>
<dbReference type="PANTHER" id="PTHR12300">
    <property type="entry name" value="HVA22-LIKE PROTEINS"/>
    <property type="match status" value="1"/>
</dbReference>
<keyword evidence="1" id="KW-0472">Membrane</keyword>
<dbReference type="PANTHER" id="PTHR12300:SF117">
    <property type="entry name" value="LP05237P-RELATED"/>
    <property type="match status" value="1"/>
</dbReference>
<dbReference type="Proteomes" id="UP000268093">
    <property type="component" value="Unassembled WGS sequence"/>
</dbReference>
<protein>
    <recommendedName>
        <fullName evidence="1">Protein YOP1</fullName>
    </recommendedName>
</protein>
<evidence type="ECO:0000313" key="4">
    <source>
        <dbReference type="Proteomes" id="UP000268093"/>
    </source>
</evidence>
<organism evidence="3 4">
    <name type="scientific">Jimgerdemannia flammicorona</name>
    <dbReference type="NCBI Taxonomy" id="994334"/>
    <lineage>
        <taxon>Eukaryota</taxon>
        <taxon>Fungi</taxon>
        <taxon>Fungi incertae sedis</taxon>
        <taxon>Mucoromycota</taxon>
        <taxon>Mucoromycotina</taxon>
        <taxon>Endogonomycetes</taxon>
        <taxon>Endogonales</taxon>
        <taxon>Endogonaceae</taxon>
        <taxon>Jimgerdemannia</taxon>
    </lineage>
</organism>
<feature type="region of interest" description="Disordered" evidence="2">
    <location>
        <begin position="354"/>
        <end position="387"/>
    </location>
</feature>
<sequence length="387" mass="41766">MLPGIFVFLVKTFCLQLYPAYASYKAIKNNNTVQLTPWLMYWIVMSVFFVVEYVADLFDPLLQRHQGPLHPVAHPTTNSGTYRWSSFLCIILSINSILFGPFDWYLYCLPRLPSTQGSVILYKQFIHPTLIQHEAKIDEALLDAQDQAKKTGVELGKRGFLALQQAAVDGLVKVHSSIPKGQSLITEQITQQNLDTNAATGAAPINSSSRIREINSVTELDTTSGPSTTNPATTTYFGINPLSLLSAAVTAVASGAASSSHGISASQPSSREDLRARRARLEHELAQLAQLAQLDDSEWRAVGEAAGATISRTKGIMGPRARKVGSRNEGMVMVDGHGAEDREVDEIEVVDESEIGPGAQGGGTGWGSYFGWGAGAGAGTTKQTKKV</sequence>